<dbReference type="GeneID" id="94344564"/>
<dbReference type="EMBL" id="SHOA02000012">
    <property type="protein sequence ID" value="TDH72092.1"/>
    <property type="molecule type" value="Genomic_DNA"/>
</dbReference>
<evidence type="ECO:0000313" key="2">
    <source>
        <dbReference type="Proteomes" id="UP000294530"/>
    </source>
</evidence>
<gene>
    <name evidence="1" type="ORF">CCR75_000787</name>
</gene>
<evidence type="ECO:0000313" key="1">
    <source>
        <dbReference type="EMBL" id="TDH72092.1"/>
    </source>
</evidence>
<organism evidence="1 2">
    <name type="scientific">Bremia lactucae</name>
    <name type="common">Lettuce downy mildew</name>
    <dbReference type="NCBI Taxonomy" id="4779"/>
    <lineage>
        <taxon>Eukaryota</taxon>
        <taxon>Sar</taxon>
        <taxon>Stramenopiles</taxon>
        <taxon>Oomycota</taxon>
        <taxon>Peronosporomycetes</taxon>
        <taxon>Peronosporales</taxon>
        <taxon>Peronosporaceae</taxon>
        <taxon>Bremia</taxon>
    </lineage>
</organism>
<reference evidence="1 2" key="1">
    <citation type="journal article" date="2021" name="Genome Biol.">
        <title>AFLAP: assembly-free linkage analysis pipeline using k-mers from genome sequencing data.</title>
        <authorList>
            <person name="Fletcher K."/>
            <person name="Zhang L."/>
            <person name="Gil J."/>
            <person name="Han R."/>
            <person name="Cavanaugh K."/>
            <person name="Michelmore R."/>
        </authorList>
    </citation>
    <scope>NUCLEOTIDE SEQUENCE [LARGE SCALE GENOMIC DNA]</scope>
    <source>
        <strain evidence="1 2">SF5</strain>
    </source>
</reference>
<proteinExistence type="predicted"/>
<dbReference type="AlphaFoldDB" id="A0A976IHU9"/>
<keyword evidence="2" id="KW-1185">Reference proteome</keyword>
<protein>
    <submittedName>
        <fullName evidence="1">Uncharacterized protein</fullName>
    </submittedName>
</protein>
<name>A0A976IHU9_BRELC</name>
<accession>A0A976IHU9</accession>
<dbReference type="Proteomes" id="UP000294530">
    <property type="component" value="Unassembled WGS sequence"/>
</dbReference>
<sequence length="173" mass="19201">MAANEDNSCVAHAIPMAYELVGLDEASRHLPEIWREYDDQANLSGIDVSSGFKHVEQIVRYCHYAVPKSGWSIHLPQLRQNLFDGDGVGYLAIARRVLSLPDVVLGPGVYMVGAFKKNMRGHCFAMQINQLGAVIIRENGANIGLGENRWFRTISLSGLTRSSLASRFCFHPL</sequence>
<comment type="caution">
    <text evidence="1">The sequence shown here is derived from an EMBL/GenBank/DDBJ whole genome shotgun (WGS) entry which is preliminary data.</text>
</comment>
<dbReference type="RefSeq" id="XP_067821591.1">
    <property type="nucleotide sequence ID" value="XM_067958893.1"/>
</dbReference>
<dbReference type="KEGG" id="blac:94344564"/>